<reference evidence="1" key="2">
    <citation type="submission" date="2021-01" db="EMBL/GenBank/DDBJ databases">
        <authorList>
            <person name="Schikora-Tamarit M.A."/>
        </authorList>
    </citation>
    <scope>NUCLEOTIDE SEQUENCE</scope>
    <source>
        <strain evidence="1">CBS2887</strain>
    </source>
</reference>
<dbReference type="AlphaFoldDB" id="A0A9P8Q1J0"/>
<name>A0A9P8Q1J0_WICPI</name>
<protein>
    <submittedName>
        <fullName evidence="1">Uncharacterized protein</fullName>
    </submittedName>
</protein>
<keyword evidence="2" id="KW-1185">Reference proteome</keyword>
<proteinExistence type="predicted"/>
<evidence type="ECO:0000313" key="2">
    <source>
        <dbReference type="Proteomes" id="UP000774326"/>
    </source>
</evidence>
<dbReference type="Proteomes" id="UP000774326">
    <property type="component" value="Unassembled WGS sequence"/>
</dbReference>
<comment type="caution">
    <text evidence="1">The sequence shown here is derived from an EMBL/GenBank/DDBJ whole genome shotgun (WGS) entry which is preliminary data.</text>
</comment>
<organism evidence="1 2">
    <name type="scientific">Wickerhamomyces pijperi</name>
    <name type="common">Yeast</name>
    <name type="synonym">Pichia pijperi</name>
    <dbReference type="NCBI Taxonomy" id="599730"/>
    <lineage>
        <taxon>Eukaryota</taxon>
        <taxon>Fungi</taxon>
        <taxon>Dikarya</taxon>
        <taxon>Ascomycota</taxon>
        <taxon>Saccharomycotina</taxon>
        <taxon>Saccharomycetes</taxon>
        <taxon>Phaffomycetales</taxon>
        <taxon>Wickerhamomycetaceae</taxon>
        <taxon>Wickerhamomyces</taxon>
    </lineage>
</organism>
<sequence length="135" mass="14699">MFAVVAEHSSVALVRVVVVGQTIDCRGAVGLGLHRIVVWLEAVVDNLSRFVSEVEDRLMALSVLDNAVVLVVTESTALEQDDSNLVMAELAAVAVGETHCCSCTARKKIAKRRLISLVAKMENWRKTLVAHYPKS</sequence>
<evidence type="ECO:0000313" key="1">
    <source>
        <dbReference type="EMBL" id="KAH3681447.1"/>
    </source>
</evidence>
<gene>
    <name evidence="1" type="ORF">WICPIJ_007604</name>
</gene>
<reference evidence="1" key="1">
    <citation type="journal article" date="2021" name="Open Biol.">
        <title>Shared evolutionary footprints suggest mitochondrial oxidative damage underlies multiple complex I losses in fungi.</title>
        <authorList>
            <person name="Schikora-Tamarit M.A."/>
            <person name="Marcet-Houben M."/>
            <person name="Nosek J."/>
            <person name="Gabaldon T."/>
        </authorList>
    </citation>
    <scope>NUCLEOTIDE SEQUENCE</scope>
    <source>
        <strain evidence="1">CBS2887</strain>
    </source>
</reference>
<dbReference type="EMBL" id="JAEUBG010004417">
    <property type="protein sequence ID" value="KAH3681447.1"/>
    <property type="molecule type" value="Genomic_DNA"/>
</dbReference>
<accession>A0A9P8Q1J0</accession>